<evidence type="ECO:0000313" key="2">
    <source>
        <dbReference type="Proteomes" id="UP000241436"/>
    </source>
</evidence>
<sequence length="74" mass="8174">MFRRNTLLENGKEGIVVSTVGAFRSKEALDTIGAGGRYYETMAFKSKNEGPYVEADTSEQLSFECITFSLQPSV</sequence>
<gene>
    <name evidence="1" type="ORF">CLG94_09695</name>
</gene>
<proteinExistence type="predicted"/>
<comment type="caution">
    <text evidence="1">The sequence shown here is derived from an EMBL/GenBank/DDBJ whole genome shotgun (WGS) entry which is preliminary data.</text>
</comment>
<evidence type="ECO:0000313" key="1">
    <source>
        <dbReference type="EMBL" id="PTL35532.1"/>
    </source>
</evidence>
<reference evidence="1 2" key="1">
    <citation type="submission" date="2017-09" db="EMBL/GenBank/DDBJ databases">
        <title>Bloom of a denitrifying methanotroph, Candidatus Methylomirabilis limnetica, in a deep stratified lake.</title>
        <authorList>
            <person name="Graf J.S."/>
            <person name="Marchant H.K."/>
            <person name="Tienken D."/>
            <person name="Hach P.F."/>
            <person name="Brand A."/>
            <person name="Schubert C.J."/>
            <person name="Kuypers M.M."/>
            <person name="Milucka J."/>
        </authorList>
    </citation>
    <scope>NUCLEOTIDE SEQUENCE [LARGE SCALE GENOMIC DNA]</scope>
    <source>
        <strain evidence="1 2">Zug</strain>
    </source>
</reference>
<keyword evidence="2" id="KW-1185">Reference proteome</keyword>
<dbReference type="Proteomes" id="UP000241436">
    <property type="component" value="Unassembled WGS sequence"/>
</dbReference>
<organism evidence="1 2">
    <name type="scientific">Candidatus Methylomirabilis limnetica</name>
    <dbReference type="NCBI Taxonomy" id="2033718"/>
    <lineage>
        <taxon>Bacteria</taxon>
        <taxon>Candidatus Methylomirabilota</taxon>
        <taxon>Candidatus Methylomirabilia</taxon>
        <taxon>Candidatus Methylomirabilales</taxon>
        <taxon>Candidatus Methylomirabilaceae</taxon>
        <taxon>Candidatus Methylomirabilis</taxon>
    </lineage>
</organism>
<dbReference type="EMBL" id="NVQC01000023">
    <property type="protein sequence ID" value="PTL35532.1"/>
    <property type="molecule type" value="Genomic_DNA"/>
</dbReference>
<accession>A0A2T4TWN8</accession>
<dbReference type="AlphaFoldDB" id="A0A2T4TWN8"/>
<protein>
    <submittedName>
        <fullName evidence="1">Uncharacterized protein</fullName>
    </submittedName>
</protein>
<reference evidence="2" key="2">
    <citation type="journal article" date="2018" name="Environ. Microbiol.">
        <title>Bloom of a denitrifying methanotroph, 'Candidatus Methylomirabilis limnetica', in a deep stratified lake.</title>
        <authorList>
            <person name="Graf J.S."/>
            <person name="Mayr M.J."/>
            <person name="Marchant H.K."/>
            <person name="Tienken D."/>
            <person name="Hach P.F."/>
            <person name="Brand A."/>
            <person name="Schubert C.J."/>
            <person name="Kuypers M.M."/>
            <person name="Milucka J."/>
        </authorList>
    </citation>
    <scope>NUCLEOTIDE SEQUENCE [LARGE SCALE GENOMIC DNA]</scope>
    <source>
        <strain evidence="2">Zug</strain>
    </source>
</reference>
<name>A0A2T4TWN8_9BACT</name>